<evidence type="ECO:0000313" key="3">
    <source>
        <dbReference type="Proteomes" id="UP000291236"/>
    </source>
</evidence>
<proteinExistence type="predicted"/>
<keyword evidence="1" id="KW-1133">Transmembrane helix</keyword>
<sequence>MLTFNKAICKSYTLTHLSCGWYMETLVLIFRILFIVIASLTSIIYILLQLYQKLPKVKLNFVLADYIVYSIVSVIFGFGTDSYYGLLAFIPLLLAKIAAKSWIVPNRISGSGLWIELDWKKLTPKGFDRNVSKQILDEINKMLSSTPNDTHFIIPRIYARIAIAFMMRKMKKDNKKMPAGLTAQQKDMGMNQFTTLAQSILSLEVGKSEKKDLHIGILRITRL</sequence>
<keyword evidence="1" id="KW-0472">Membrane</keyword>
<protein>
    <submittedName>
        <fullName evidence="2">Uncharacterized protein</fullName>
    </submittedName>
</protein>
<accession>A0A4P2VMK7</accession>
<organism evidence="2 3">
    <name type="scientific">Fluviispira sanaruensis</name>
    <dbReference type="NCBI Taxonomy" id="2493639"/>
    <lineage>
        <taxon>Bacteria</taxon>
        <taxon>Pseudomonadati</taxon>
        <taxon>Bdellovibrionota</taxon>
        <taxon>Oligoflexia</taxon>
        <taxon>Silvanigrellales</taxon>
        <taxon>Silvanigrellaceae</taxon>
        <taxon>Fluviispira</taxon>
    </lineage>
</organism>
<keyword evidence="1" id="KW-0812">Transmembrane</keyword>
<evidence type="ECO:0000256" key="1">
    <source>
        <dbReference type="SAM" id="Phobius"/>
    </source>
</evidence>
<dbReference type="AlphaFoldDB" id="A0A4P2VMK7"/>
<reference evidence="2 3" key="1">
    <citation type="submission" date="2018-12" db="EMBL/GenBank/DDBJ databases">
        <title>Rubrispira sanarue gen. nov., sp., nov., a member of the order Silvanigrellales, isolated from a brackish lake in Hamamatsu Japan.</title>
        <authorList>
            <person name="Maejima Y."/>
            <person name="Iino T."/>
            <person name="Muraguchi Y."/>
            <person name="Fukuda K."/>
            <person name="Nojiri H."/>
            <person name="Ohkuma M."/>
            <person name="Moriuchi R."/>
            <person name="Dohra H."/>
            <person name="Kimbara K."/>
            <person name="Shintani M."/>
        </authorList>
    </citation>
    <scope>NUCLEOTIDE SEQUENCE [LARGE SCALE GENOMIC DNA]</scope>
    <source>
        <strain evidence="2 3">RF1110005</strain>
    </source>
</reference>
<dbReference type="Proteomes" id="UP000291236">
    <property type="component" value="Chromosome"/>
</dbReference>
<name>A0A4P2VMK7_FLUSA</name>
<gene>
    <name evidence="2" type="ORF">JCM31447_24650</name>
</gene>
<keyword evidence="3" id="KW-1185">Reference proteome</keyword>
<feature type="transmembrane region" description="Helical" evidence="1">
    <location>
        <begin position="26"/>
        <end position="47"/>
    </location>
</feature>
<evidence type="ECO:0000313" key="2">
    <source>
        <dbReference type="EMBL" id="BBH54008.1"/>
    </source>
</evidence>
<dbReference type="EMBL" id="AP019368">
    <property type="protein sequence ID" value="BBH54008.1"/>
    <property type="molecule type" value="Genomic_DNA"/>
</dbReference>
<dbReference type="KEGG" id="sbf:JCM31447_24650"/>